<protein>
    <recommendedName>
        <fullName evidence="4">YknX-like beta-barrel domain-containing protein</fullName>
    </recommendedName>
</protein>
<dbReference type="Gene3D" id="1.10.287.470">
    <property type="entry name" value="Helix hairpin bin"/>
    <property type="match status" value="1"/>
</dbReference>
<dbReference type="AlphaFoldDB" id="A0A2H0K713"/>
<evidence type="ECO:0000256" key="2">
    <source>
        <dbReference type="ARBA" id="ARBA00009477"/>
    </source>
</evidence>
<dbReference type="EMBL" id="PCVC01000032">
    <property type="protein sequence ID" value="PIQ67015.1"/>
    <property type="molecule type" value="Genomic_DNA"/>
</dbReference>
<evidence type="ECO:0000313" key="6">
    <source>
        <dbReference type="Proteomes" id="UP000229834"/>
    </source>
</evidence>
<gene>
    <name evidence="5" type="ORF">COV95_00980</name>
</gene>
<dbReference type="Pfam" id="PF25990">
    <property type="entry name" value="Beta-barrel_YknX"/>
    <property type="match status" value="1"/>
</dbReference>
<dbReference type="GO" id="GO:0016020">
    <property type="term" value="C:membrane"/>
    <property type="evidence" value="ECO:0007669"/>
    <property type="project" value="InterPro"/>
</dbReference>
<evidence type="ECO:0000259" key="4">
    <source>
        <dbReference type="Pfam" id="PF25990"/>
    </source>
</evidence>
<dbReference type="Gene3D" id="2.40.420.20">
    <property type="match status" value="1"/>
</dbReference>
<dbReference type="NCBIfam" id="TIGR01730">
    <property type="entry name" value="RND_mfp"/>
    <property type="match status" value="1"/>
</dbReference>
<dbReference type="SUPFAM" id="SSF111369">
    <property type="entry name" value="HlyD-like secretion proteins"/>
    <property type="match status" value="1"/>
</dbReference>
<feature type="domain" description="YknX-like beta-barrel" evidence="4">
    <location>
        <begin position="366"/>
        <end position="441"/>
    </location>
</feature>
<comment type="caution">
    <text evidence="5">The sequence shown here is derived from an EMBL/GenBank/DDBJ whole genome shotgun (WGS) entry which is preliminary data.</text>
</comment>
<organism evidence="5 6">
    <name type="scientific">Candidatus Zambryskibacteria bacterium CG11_big_fil_rev_8_21_14_0_20_40_24</name>
    <dbReference type="NCBI Taxonomy" id="1975116"/>
    <lineage>
        <taxon>Bacteria</taxon>
        <taxon>Candidatus Zambryskiibacteriota</taxon>
    </lineage>
</organism>
<sequence length="506" mass="55617">MKNKLNTVSNFVRNHKIMATISLTLVVVIAGLVENGGGKYENITVVRGDIVQKVAVTGKTKAGLDVSLAFENSGLVLSSNISVGDMVQKGQALASLDASSLLADLSKAEAVLNENIIKLEEVRRTSVDSYTNARLNLVTSIKESFVNSDNAIHNNIDQFFRNPRKPSTYVEFTFIDGNTIYDFPIEVDLEGEINRDRYSVELILENWKKMISTIDFALDITQSTKETKNNLNQISLFLNKMASATNLLVSTQQKYDATINKYKSDVSLAREAINNSISNIVSAEDKYNQAPQEIRSEIAGIGFDSVLTQESKVKQSQSEIDSIKSRLEKTVLRSPINGIVTKQDVKVGEIAPASTALISIISKDDMEIEANVSEVNIGKIKEGNSVSVIFDAYPDRNYAGKVFYIEPGETVIDGVVNYKIKVSLEENLEDLKSGLTANLKIETAQKEDVLKIPQYAITQKNGEFFVTKISNNSSAEIRVSLGIRGIDGTVEVLSGLEEGDMVRFGK</sequence>
<comment type="similarity">
    <text evidence="2">Belongs to the membrane fusion protein (MFP) (TC 8.A.1) family.</text>
</comment>
<evidence type="ECO:0000313" key="5">
    <source>
        <dbReference type="EMBL" id="PIQ67015.1"/>
    </source>
</evidence>
<reference evidence="5 6" key="1">
    <citation type="submission" date="2017-09" db="EMBL/GenBank/DDBJ databases">
        <title>Depth-based differentiation of microbial function through sediment-hosted aquifers and enrichment of novel symbionts in the deep terrestrial subsurface.</title>
        <authorList>
            <person name="Probst A.J."/>
            <person name="Ladd B."/>
            <person name="Jarett J.K."/>
            <person name="Geller-Mcgrath D.E."/>
            <person name="Sieber C.M."/>
            <person name="Emerson J.B."/>
            <person name="Anantharaman K."/>
            <person name="Thomas B.C."/>
            <person name="Malmstrom R."/>
            <person name="Stieglmeier M."/>
            <person name="Klingl A."/>
            <person name="Woyke T."/>
            <person name="Ryan C.M."/>
            <person name="Banfield J.F."/>
        </authorList>
    </citation>
    <scope>NUCLEOTIDE SEQUENCE [LARGE SCALE GENOMIC DNA]</scope>
    <source>
        <strain evidence="5">CG11_big_fil_rev_8_21_14_0_20_40_24</strain>
    </source>
</reference>
<dbReference type="PANTHER" id="PTHR32347">
    <property type="entry name" value="EFFLUX SYSTEM COMPONENT YKNX-RELATED"/>
    <property type="match status" value="1"/>
</dbReference>
<keyword evidence="3" id="KW-0175">Coiled coil</keyword>
<dbReference type="InterPro" id="IPR058636">
    <property type="entry name" value="Beta-barrel_YknX"/>
</dbReference>
<dbReference type="PANTHER" id="PTHR32347:SF14">
    <property type="entry name" value="EFFLUX SYSTEM COMPONENT YKNX-RELATED"/>
    <property type="match status" value="1"/>
</dbReference>
<comment type="subcellular location">
    <subcellularLocation>
        <location evidence="1">Cell envelope</location>
    </subcellularLocation>
</comment>
<dbReference type="Proteomes" id="UP000229834">
    <property type="component" value="Unassembled WGS sequence"/>
</dbReference>
<dbReference type="InterPro" id="IPR050465">
    <property type="entry name" value="UPF0194_transport"/>
</dbReference>
<dbReference type="InterPro" id="IPR006143">
    <property type="entry name" value="RND_pump_MFP"/>
</dbReference>
<accession>A0A2H0K713</accession>
<evidence type="ECO:0000256" key="1">
    <source>
        <dbReference type="ARBA" id="ARBA00004196"/>
    </source>
</evidence>
<evidence type="ECO:0000256" key="3">
    <source>
        <dbReference type="ARBA" id="ARBA00023054"/>
    </source>
</evidence>
<name>A0A2H0K713_9BACT</name>
<dbReference type="GO" id="GO:0022857">
    <property type="term" value="F:transmembrane transporter activity"/>
    <property type="evidence" value="ECO:0007669"/>
    <property type="project" value="InterPro"/>
</dbReference>
<proteinExistence type="inferred from homology"/>
<dbReference type="GO" id="GO:0030313">
    <property type="term" value="C:cell envelope"/>
    <property type="evidence" value="ECO:0007669"/>
    <property type="project" value="UniProtKB-SubCell"/>
</dbReference>
<dbReference type="Gene3D" id="2.40.50.100">
    <property type="match status" value="1"/>
</dbReference>
<dbReference type="Gene3D" id="2.40.30.170">
    <property type="match status" value="1"/>
</dbReference>